<dbReference type="PROSITE" id="PS50011">
    <property type="entry name" value="PROTEIN_KINASE_DOM"/>
    <property type="match status" value="1"/>
</dbReference>
<keyword evidence="6 23" id="KW-0732">Signal</keyword>
<keyword evidence="16" id="KW-0325">Glycoprotein</keyword>
<gene>
    <name evidence="25" type="primary">VKR</name>
</gene>
<evidence type="ECO:0000256" key="10">
    <source>
        <dbReference type="ARBA" id="ARBA00022840"/>
    </source>
</evidence>
<keyword evidence="13" id="KW-0829">Tyrosine-protein kinase</keyword>
<dbReference type="EC" id="2.7.10.1" evidence="2"/>
<evidence type="ECO:0000256" key="11">
    <source>
        <dbReference type="ARBA" id="ARBA00022989"/>
    </source>
</evidence>
<keyword evidence="5 22" id="KW-0812">Transmembrane</keyword>
<keyword evidence="11 22" id="KW-1133">Transmembrane helix</keyword>
<dbReference type="InterPro" id="IPR001828">
    <property type="entry name" value="ANF_lig-bd_rcpt"/>
</dbReference>
<dbReference type="SUPFAM" id="SSF53850">
    <property type="entry name" value="Periplasmic binding protein-like II"/>
    <property type="match status" value="1"/>
</dbReference>
<keyword evidence="14" id="KW-1015">Disulfide bond</keyword>
<name>A0A5J6SDN3_SINCO</name>
<sequence length="1406" mass="158698">MTLTWSVCCITRTGGMEVRACSWPGCCLLLMLVSTAIAKQCLDGVPLSQYPRHLFYDGKSVPIRLETSKRATHNITNHILKILLEEVVGYESVEIVPKDSMNATAILNRLSGCPPSGCVEGDPEVCPETMVNTEVWMTAGFTNSPWVSPGHIINLGPLGPFGRLGWFMPSSAVDKLWKDNIIADHWRALNLQAVIRNFTLAEHFDEIRIKTRTDDPKNKYYCSSPDCVDGIYYGPKCSPTNMYTCATLLASYPDMDLGVLKAQVRSLNLPVNIAWIGPHLDEFVLARIDKQQPVLFFSWDPNRLTAEKLFTRIKFPLCQNDLTNLPTECDFGLSQFNKVVWSKVKTSIPEAYHLISKMTFHQQQYIQLLQMFRTYSHAEDIACDWVRSEKKVWEEWLPQNLSNKTKIYLGGLFPLTGHYWVEPGLVQGAELALDLINKDSRTLPEHHLEMIVSNSECLPDISMKAFIKYITNASIPLAGILGPGCSDEAEPIAALSRHFNMLAISYGAEASVLSDRQKYPFFYRTIPQVEHNKFVYESFFKTMDWNQVGAVSEGNQEFPDYHLLLQEHLHHSGISVVVKRKLVRTYNLNQLDVSQIFADLRNQNVRVIIADFFVFSARAVMCEAWRQRMTAHEGYVWFLPSWFSKEWWDVDFYNSPPSPGDNRPQESIPCTTANMEYAVEGHFMLQKTFSDPDSTKVIGNITIGEYKELYARRVGHADLDGTPFASYVYDAVWVYAKALDGLLKKHPGVLENFHSAENTQQFVQEINNTSFQGVSGHIHFNGGDRPGTISIVQYFLNETRLIGRYEPGTSGNKGSLDIYHTKLRWLTPGGVKPSDGNPERDDCSLESIRQMFHVSCEIAIVIVNVFGFGLLIIILVIILIVVKFKYDKKVKATHQRMRELGLLNNDFAQCFSLDDWEIPREKLVLNRKLGEGAFGTVYGGEAQIDEEGWVAVAVKTLKVGSTVQEKVDFLSEAELMKSFSHNNIVCLLGVCTRAEPVYAIMEFLLHGDLKTYLLSRRNLIGSFAKEAEDVSPHKLTHMALDVAYGLRYLHDLKFVHRDLACRNCLVHCNGTVKIGDFGMTRRTCDTDYYRFNKKGILPVRWMSPESLSDGFFTSKSDIWSYGILIYEIVTFGSFPYQGLSNSQVLEYVKNGGRINVPRNCPMDLCNLIYNCLESEMSNRCDIEDIIDDLMKKPELLIPCLNAPTTSVAIEDTDNAFEIPPSSCQNTISQSQAAKFTALVNRRSFYGSSSQEKLNSVKRLSGTPGNVKYSPSKPPNIKTFMQVSDGRPRSNSVDSPQESLLGDRSKNSHAHKDRTKRNSEDILHSSSYSKYMPQISKGYYYIDTSADGSGNQGNRTIRLSGDTSQSSTSSSNNKYIPLLSKLYYSAEPSSDYYSDTSKELCQTITSL</sequence>
<dbReference type="InterPro" id="IPR001245">
    <property type="entry name" value="Ser-Thr/Tyr_kinase_cat_dom"/>
</dbReference>
<feature type="compositionally biased region" description="Polar residues" evidence="21">
    <location>
        <begin position="1288"/>
        <end position="1297"/>
    </location>
</feature>
<keyword evidence="8 20" id="KW-0547">Nucleotide-binding</keyword>
<evidence type="ECO:0000313" key="25">
    <source>
        <dbReference type="EMBL" id="QFF91642.1"/>
    </source>
</evidence>
<keyword evidence="9 25" id="KW-0418">Kinase</keyword>
<evidence type="ECO:0000256" key="19">
    <source>
        <dbReference type="ARBA" id="ARBA00056965"/>
    </source>
</evidence>
<evidence type="ECO:0000256" key="17">
    <source>
        <dbReference type="ARBA" id="ARBA00023319"/>
    </source>
</evidence>
<comment type="catalytic activity">
    <reaction evidence="18">
        <text>L-tyrosyl-[protein] + ATP = O-phospho-L-tyrosyl-[protein] + ADP + H(+)</text>
        <dbReference type="Rhea" id="RHEA:10596"/>
        <dbReference type="Rhea" id="RHEA-COMP:10136"/>
        <dbReference type="Rhea" id="RHEA-COMP:20101"/>
        <dbReference type="ChEBI" id="CHEBI:15378"/>
        <dbReference type="ChEBI" id="CHEBI:30616"/>
        <dbReference type="ChEBI" id="CHEBI:46858"/>
        <dbReference type="ChEBI" id="CHEBI:61978"/>
        <dbReference type="ChEBI" id="CHEBI:456216"/>
        <dbReference type="EC" id="2.7.10.1"/>
    </reaction>
</comment>
<dbReference type="InterPro" id="IPR050122">
    <property type="entry name" value="RTK"/>
</dbReference>
<keyword evidence="7" id="KW-0677">Repeat</keyword>
<evidence type="ECO:0000256" key="9">
    <source>
        <dbReference type="ARBA" id="ARBA00022777"/>
    </source>
</evidence>
<evidence type="ECO:0000256" key="4">
    <source>
        <dbReference type="ARBA" id="ARBA00022679"/>
    </source>
</evidence>
<evidence type="ECO:0000256" key="7">
    <source>
        <dbReference type="ARBA" id="ARBA00022737"/>
    </source>
</evidence>
<evidence type="ECO:0000256" key="22">
    <source>
        <dbReference type="SAM" id="Phobius"/>
    </source>
</evidence>
<proteinExistence type="evidence at transcript level"/>
<dbReference type="SUPFAM" id="SSF53822">
    <property type="entry name" value="Periplasmic binding protein-like I"/>
    <property type="match status" value="1"/>
</dbReference>
<evidence type="ECO:0000256" key="21">
    <source>
        <dbReference type="SAM" id="MobiDB-lite"/>
    </source>
</evidence>
<dbReference type="Gene3D" id="3.30.200.20">
    <property type="entry name" value="Phosphorylase Kinase, domain 1"/>
    <property type="match status" value="1"/>
</dbReference>
<keyword evidence="3" id="KW-0597">Phosphoprotein</keyword>
<dbReference type="GO" id="GO:0043235">
    <property type="term" value="C:receptor complex"/>
    <property type="evidence" value="ECO:0007669"/>
    <property type="project" value="TreeGrafter"/>
</dbReference>
<dbReference type="PANTHER" id="PTHR24416:SF489">
    <property type="entry name" value="PROTEIN KINASE DOMAIN-CONTAINING PROTEIN"/>
    <property type="match status" value="1"/>
</dbReference>
<dbReference type="Gene3D" id="1.10.510.10">
    <property type="entry name" value="Transferase(Phosphotransferase) domain 1"/>
    <property type="match status" value="1"/>
</dbReference>
<comment type="subcellular location">
    <subcellularLocation>
        <location evidence="1">Membrane</location>
        <topology evidence="1">Single-pass membrane protein</topology>
    </subcellularLocation>
</comment>
<dbReference type="InterPro" id="IPR011009">
    <property type="entry name" value="Kinase-like_dom_sf"/>
</dbReference>
<keyword evidence="17" id="KW-0393">Immunoglobulin domain</keyword>
<dbReference type="InterPro" id="IPR017441">
    <property type="entry name" value="Protein_kinase_ATP_BS"/>
</dbReference>
<comment type="function">
    <text evidence="19">Receptor for basic fibroblast growth factor.</text>
</comment>
<dbReference type="GO" id="GO:0007169">
    <property type="term" value="P:cell surface receptor protein tyrosine kinase signaling pathway"/>
    <property type="evidence" value="ECO:0007669"/>
    <property type="project" value="TreeGrafter"/>
</dbReference>
<dbReference type="InterPro" id="IPR020635">
    <property type="entry name" value="Tyr_kinase_cat_dom"/>
</dbReference>
<keyword evidence="15 25" id="KW-0675">Receptor</keyword>
<evidence type="ECO:0000256" key="3">
    <source>
        <dbReference type="ARBA" id="ARBA00022553"/>
    </source>
</evidence>
<evidence type="ECO:0000256" key="12">
    <source>
        <dbReference type="ARBA" id="ARBA00023136"/>
    </source>
</evidence>
<organism evidence="25">
    <name type="scientific">Sinonovacula constricta</name>
    <name type="common">Razor clam</name>
    <dbReference type="NCBI Taxonomy" id="98310"/>
    <lineage>
        <taxon>Eukaryota</taxon>
        <taxon>Metazoa</taxon>
        <taxon>Spiralia</taxon>
        <taxon>Lophotrochozoa</taxon>
        <taxon>Mollusca</taxon>
        <taxon>Bivalvia</taxon>
        <taxon>Autobranchia</taxon>
        <taxon>Heteroconchia</taxon>
        <taxon>Euheterodonta</taxon>
        <taxon>Imparidentia</taxon>
        <taxon>Neoheterodontei</taxon>
        <taxon>Cardiida</taxon>
        <taxon>Tellinoidea</taxon>
        <taxon>Solecurtidae</taxon>
        <taxon>Sinonovacula</taxon>
    </lineage>
</organism>
<dbReference type="PANTHER" id="PTHR24416">
    <property type="entry name" value="TYROSINE-PROTEIN KINASE RECEPTOR"/>
    <property type="match status" value="1"/>
</dbReference>
<evidence type="ECO:0000256" key="2">
    <source>
        <dbReference type="ARBA" id="ARBA00011902"/>
    </source>
</evidence>
<feature type="transmembrane region" description="Helical" evidence="22">
    <location>
        <begin position="858"/>
        <end position="882"/>
    </location>
</feature>
<dbReference type="EMBL" id="MH822128">
    <property type="protein sequence ID" value="QFF91642.1"/>
    <property type="molecule type" value="mRNA"/>
</dbReference>
<dbReference type="FunFam" id="3.30.200.20:FF:000593">
    <property type="entry name" value="Predicted protein"/>
    <property type="match status" value="1"/>
</dbReference>
<dbReference type="PROSITE" id="PS00107">
    <property type="entry name" value="PROTEIN_KINASE_ATP"/>
    <property type="match status" value="1"/>
</dbReference>
<dbReference type="GO" id="GO:0005886">
    <property type="term" value="C:plasma membrane"/>
    <property type="evidence" value="ECO:0007669"/>
    <property type="project" value="TreeGrafter"/>
</dbReference>
<dbReference type="PRINTS" id="PR00109">
    <property type="entry name" value="TYRKINASE"/>
</dbReference>
<evidence type="ECO:0000256" key="5">
    <source>
        <dbReference type="ARBA" id="ARBA00022692"/>
    </source>
</evidence>
<dbReference type="Pfam" id="PF01094">
    <property type="entry name" value="ANF_receptor"/>
    <property type="match status" value="1"/>
</dbReference>
<dbReference type="SMART" id="SM00219">
    <property type="entry name" value="TyrKc"/>
    <property type="match status" value="1"/>
</dbReference>
<dbReference type="SUPFAM" id="SSF56112">
    <property type="entry name" value="Protein kinase-like (PK-like)"/>
    <property type="match status" value="1"/>
</dbReference>
<feature type="chain" id="PRO_5023856367" description="receptor protein-tyrosine kinase" evidence="23">
    <location>
        <begin position="39"/>
        <end position="1406"/>
    </location>
</feature>
<evidence type="ECO:0000256" key="16">
    <source>
        <dbReference type="ARBA" id="ARBA00023180"/>
    </source>
</evidence>
<dbReference type="FunFam" id="1.10.510.10:FF:001227">
    <property type="entry name" value="Tyrosine-protein kinase receptor"/>
    <property type="match status" value="1"/>
</dbReference>
<evidence type="ECO:0000256" key="1">
    <source>
        <dbReference type="ARBA" id="ARBA00004167"/>
    </source>
</evidence>
<dbReference type="CDD" id="cd06366">
    <property type="entry name" value="PBP1_GABAb_receptor"/>
    <property type="match status" value="1"/>
</dbReference>
<evidence type="ECO:0000259" key="24">
    <source>
        <dbReference type="PROSITE" id="PS50011"/>
    </source>
</evidence>
<evidence type="ECO:0000256" key="8">
    <source>
        <dbReference type="ARBA" id="ARBA00022741"/>
    </source>
</evidence>
<evidence type="ECO:0000256" key="23">
    <source>
        <dbReference type="SAM" id="SignalP"/>
    </source>
</evidence>
<protein>
    <recommendedName>
        <fullName evidence="2">receptor protein-tyrosine kinase</fullName>
        <ecNumber evidence="2">2.7.10.1</ecNumber>
    </recommendedName>
</protein>
<dbReference type="InterPro" id="IPR008266">
    <property type="entry name" value="Tyr_kinase_AS"/>
</dbReference>
<evidence type="ECO:0000256" key="13">
    <source>
        <dbReference type="ARBA" id="ARBA00023137"/>
    </source>
</evidence>
<dbReference type="CDD" id="cd00192">
    <property type="entry name" value="PTKc"/>
    <property type="match status" value="1"/>
</dbReference>
<dbReference type="PROSITE" id="PS00109">
    <property type="entry name" value="PROTEIN_KINASE_TYR"/>
    <property type="match status" value="1"/>
</dbReference>
<dbReference type="InterPro" id="IPR028082">
    <property type="entry name" value="Peripla_BP_I"/>
</dbReference>
<accession>A0A5J6SDN3</accession>
<keyword evidence="12 22" id="KW-0472">Membrane</keyword>
<feature type="region of interest" description="Disordered" evidence="21">
    <location>
        <begin position="1351"/>
        <end position="1371"/>
    </location>
</feature>
<dbReference type="Gene3D" id="3.40.50.2300">
    <property type="match status" value="2"/>
</dbReference>
<keyword evidence="4" id="KW-0808">Transferase</keyword>
<dbReference type="Pfam" id="PF07714">
    <property type="entry name" value="PK_Tyr_Ser-Thr"/>
    <property type="match status" value="1"/>
</dbReference>
<feature type="region of interest" description="Disordered" evidence="21">
    <location>
        <begin position="1257"/>
        <end position="1324"/>
    </location>
</feature>
<feature type="signal peptide" evidence="23">
    <location>
        <begin position="1"/>
        <end position="38"/>
    </location>
</feature>
<dbReference type="InterPro" id="IPR000719">
    <property type="entry name" value="Prot_kinase_dom"/>
</dbReference>
<feature type="domain" description="Protein kinase" evidence="24">
    <location>
        <begin position="923"/>
        <end position="1195"/>
    </location>
</feature>
<feature type="binding site" evidence="20">
    <location>
        <position position="955"/>
    </location>
    <ligand>
        <name>ATP</name>
        <dbReference type="ChEBI" id="CHEBI:30616"/>
    </ligand>
</feature>
<keyword evidence="10 20" id="KW-0067">ATP-binding</keyword>
<evidence type="ECO:0000256" key="18">
    <source>
        <dbReference type="ARBA" id="ARBA00051243"/>
    </source>
</evidence>
<dbReference type="GO" id="GO:0004714">
    <property type="term" value="F:transmembrane receptor protein tyrosine kinase activity"/>
    <property type="evidence" value="ECO:0007669"/>
    <property type="project" value="UniProtKB-EC"/>
</dbReference>
<dbReference type="GO" id="GO:0005524">
    <property type="term" value="F:ATP binding"/>
    <property type="evidence" value="ECO:0007669"/>
    <property type="project" value="UniProtKB-UniRule"/>
</dbReference>
<evidence type="ECO:0000256" key="14">
    <source>
        <dbReference type="ARBA" id="ARBA00023157"/>
    </source>
</evidence>
<evidence type="ECO:0000256" key="15">
    <source>
        <dbReference type="ARBA" id="ARBA00023170"/>
    </source>
</evidence>
<evidence type="ECO:0000256" key="20">
    <source>
        <dbReference type="PROSITE-ProRule" id="PRU10141"/>
    </source>
</evidence>
<reference evidence="25" key="1">
    <citation type="submission" date="2018-08" db="EMBL/GenBank/DDBJ databases">
        <authorList>
            <person name="Zhao J."/>
            <person name="Dong Y."/>
        </authorList>
    </citation>
    <scope>NUCLEOTIDE SEQUENCE</scope>
</reference>
<evidence type="ECO:0000256" key="6">
    <source>
        <dbReference type="ARBA" id="ARBA00022729"/>
    </source>
</evidence>